<evidence type="ECO:0000313" key="1">
    <source>
        <dbReference type="EMBL" id="OJJ25269.1"/>
    </source>
</evidence>
<organism evidence="1 2">
    <name type="scientific">Roseofilum reptotaenium AO1-A</name>
    <dbReference type="NCBI Taxonomy" id="1925591"/>
    <lineage>
        <taxon>Bacteria</taxon>
        <taxon>Bacillati</taxon>
        <taxon>Cyanobacteriota</taxon>
        <taxon>Cyanophyceae</taxon>
        <taxon>Desertifilales</taxon>
        <taxon>Desertifilaceae</taxon>
        <taxon>Roseofilum</taxon>
    </lineage>
</organism>
<reference evidence="1" key="1">
    <citation type="submission" date="2016-10" db="EMBL/GenBank/DDBJ databases">
        <title>CRISPR-Cas defence system in Roseofilum reptotaenium: evidence of a bacteriophage-cyanobacterium arms race in the coral black band disease.</title>
        <authorList>
            <person name="Buerger P."/>
            <person name="Wood-Charlson E.M."/>
            <person name="Weynberg K.D."/>
            <person name="Willis B."/>
            <person name="Van Oppen M.J."/>
        </authorList>
    </citation>
    <scope>NUCLEOTIDE SEQUENCE [LARGE SCALE GENOMIC DNA]</scope>
    <source>
        <strain evidence="1">AO1-A</strain>
    </source>
</reference>
<dbReference type="Proteomes" id="UP000183940">
    <property type="component" value="Unassembled WGS sequence"/>
</dbReference>
<accession>A0A1L9QRJ5</accession>
<sequence length="228" mass="25384">MTGKVAIQELAIAIAAPDSNPILLTPTFLKGSGIIPPEWELSSSPRLTPQMAQVSFTNGINLIAQAGTMSFLQSIPIEGDLSDIHISQLAIKYINVLPQLDYSAIAINPRSFLTFPDEPEEGARNYIHHLFAPAPWLNAADEPMKANLNLTTTLGKQKFNLTINEVKLQRNEEDPQMAVLFSGNFPYPLEGESSGEKHEKLHQCIGQWMPKWERYRQLVEQFTALCPS</sequence>
<protein>
    <submittedName>
        <fullName evidence="1">Uncharacterized protein</fullName>
    </submittedName>
</protein>
<name>A0A1L9QRJ5_9CYAN</name>
<gene>
    <name evidence="1" type="ORF">BI308_12355</name>
</gene>
<keyword evidence="2" id="KW-1185">Reference proteome</keyword>
<comment type="caution">
    <text evidence="1">The sequence shown here is derived from an EMBL/GenBank/DDBJ whole genome shotgun (WGS) entry which is preliminary data.</text>
</comment>
<evidence type="ECO:0000313" key="2">
    <source>
        <dbReference type="Proteomes" id="UP000183940"/>
    </source>
</evidence>
<proteinExistence type="predicted"/>
<dbReference type="STRING" id="1925591.BI308_12355"/>
<dbReference type="AlphaFoldDB" id="A0A1L9QRJ5"/>
<dbReference type="EMBL" id="MLAW01000019">
    <property type="protein sequence ID" value="OJJ25269.1"/>
    <property type="molecule type" value="Genomic_DNA"/>
</dbReference>